<evidence type="ECO:0000313" key="7">
    <source>
        <dbReference type="Proteomes" id="UP001354931"/>
    </source>
</evidence>
<sequence length="447" mass="47839">MAPQHRLRRRHSVAAAALLITTLAGAAPAGAGAAEGRSAPALGQESGKGRGTNLLVAGLDRRKGMSREEIQRLHVGGQECGCTDVLMLVHIAADGRRLSVVSLPRDSFVRFARHDHPAHSGKINGAYAHGGRDLTVRTVERATGLRIDHYMEADFRGFVAAVDDLGGAEVCSDTPLRDENSGLELAAGTHGVDGTHALRYVRARHLNPPGDLGRVRRQQKLLLGMLARLSDAKVFKDPMATARTARALMSHVRTDGHTDVRTLASLAWKLRGLTPRQTEFATVPISNFDYRDPTWGSSLLWDDKRAKRMFGTLRADRPLTSARKSGGPVPVGMPPKETKVTVDDPRVADGLRESGFDVTEAPAPSSRPSGPTVVTYDPERARFAPSLAAALPGAKLRPVAGFGPVFRVAVGGDDRGVTQVTYDRSMVEGAPVTGDRLRCGHPSGKKG</sequence>
<evidence type="ECO:0000256" key="3">
    <source>
        <dbReference type="SAM" id="SignalP"/>
    </source>
</evidence>
<keyword evidence="3" id="KW-0732">Signal</keyword>
<dbReference type="Gene3D" id="3.40.630.190">
    <property type="entry name" value="LCP protein"/>
    <property type="match status" value="1"/>
</dbReference>
<dbReference type="PANTHER" id="PTHR33392:SF6">
    <property type="entry name" value="POLYISOPRENYL-TEICHOIC ACID--PEPTIDOGLYCAN TEICHOIC ACID TRANSFERASE TAGU"/>
    <property type="match status" value="1"/>
</dbReference>
<dbReference type="Proteomes" id="UP001354931">
    <property type="component" value="Unassembled WGS sequence"/>
</dbReference>
<evidence type="ECO:0000256" key="2">
    <source>
        <dbReference type="SAM" id="MobiDB-lite"/>
    </source>
</evidence>
<reference evidence="6 7" key="1">
    <citation type="submission" date="2022-10" db="EMBL/GenBank/DDBJ databases">
        <authorList>
            <person name="Xie J."/>
            <person name="Shen N."/>
        </authorList>
    </citation>
    <scope>NUCLEOTIDE SEQUENCE [LARGE SCALE GENOMIC DNA]</scope>
    <source>
        <strain evidence="6 7">YIM65594</strain>
    </source>
</reference>
<name>A0ABU6FHI0_9ACTN</name>
<keyword evidence="7" id="KW-1185">Reference proteome</keyword>
<proteinExistence type="inferred from homology"/>
<protein>
    <submittedName>
        <fullName evidence="6">LCP family protein</fullName>
    </submittedName>
</protein>
<feature type="domain" description="Cell envelope-related transcriptional attenuator" evidence="4">
    <location>
        <begin position="83"/>
        <end position="229"/>
    </location>
</feature>
<dbReference type="InterPro" id="IPR027381">
    <property type="entry name" value="LytR/CpsA/Psr_C"/>
</dbReference>
<dbReference type="Pfam" id="PF13399">
    <property type="entry name" value="LytR_C"/>
    <property type="match status" value="1"/>
</dbReference>
<dbReference type="NCBIfam" id="TIGR00350">
    <property type="entry name" value="lytR_cpsA_psr"/>
    <property type="match status" value="1"/>
</dbReference>
<feature type="compositionally biased region" description="Low complexity" evidence="2">
    <location>
        <begin position="30"/>
        <end position="42"/>
    </location>
</feature>
<evidence type="ECO:0000259" key="5">
    <source>
        <dbReference type="Pfam" id="PF13399"/>
    </source>
</evidence>
<feature type="region of interest" description="Disordered" evidence="2">
    <location>
        <begin position="30"/>
        <end position="52"/>
    </location>
</feature>
<evidence type="ECO:0000256" key="1">
    <source>
        <dbReference type="ARBA" id="ARBA00006068"/>
    </source>
</evidence>
<gene>
    <name evidence="6" type="ORF">OKJ99_32560</name>
</gene>
<dbReference type="InterPro" id="IPR050922">
    <property type="entry name" value="LytR/CpsA/Psr_CW_biosynth"/>
</dbReference>
<feature type="signal peptide" evidence="3">
    <location>
        <begin position="1"/>
        <end position="26"/>
    </location>
</feature>
<evidence type="ECO:0000313" key="6">
    <source>
        <dbReference type="EMBL" id="MEB8342237.1"/>
    </source>
</evidence>
<feature type="chain" id="PRO_5046826739" evidence="3">
    <location>
        <begin position="27"/>
        <end position="447"/>
    </location>
</feature>
<evidence type="ECO:0000259" key="4">
    <source>
        <dbReference type="Pfam" id="PF03816"/>
    </source>
</evidence>
<comment type="similarity">
    <text evidence="1">Belongs to the LytR/CpsA/Psr (LCP) family.</text>
</comment>
<dbReference type="RefSeq" id="WP_326021611.1">
    <property type="nucleotide sequence ID" value="NZ_JAOZYC010000160.1"/>
</dbReference>
<dbReference type="EMBL" id="JAOZYC010000160">
    <property type="protein sequence ID" value="MEB8342237.1"/>
    <property type="molecule type" value="Genomic_DNA"/>
</dbReference>
<dbReference type="InterPro" id="IPR004474">
    <property type="entry name" value="LytR_CpsA_psr"/>
</dbReference>
<accession>A0ABU6FHI0</accession>
<dbReference type="PANTHER" id="PTHR33392">
    <property type="entry name" value="POLYISOPRENYL-TEICHOIC ACID--PEPTIDOGLYCAN TEICHOIC ACID TRANSFERASE TAGU"/>
    <property type="match status" value="1"/>
</dbReference>
<feature type="domain" description="LytR/CpsA/Psr regulator C-terminal" evidence="5">
    <location>
        <begin position="346"/>
        <end position="413"/>
    </location>
</feature>
<organism evidence="6 7">
    <name type="scientific">Streptomyces endophyticus</name>
    <dbReference type="NCBI Taxonomy" id="714166"/>
    <lineage>
        <taxon>Bacteria</taxon>
        <taxon>Bacillati</taxon>
        <taxon>Actinomycetota</taxon>
        <taxon>Actinomycetes</taxon>
        <taxon>Kitasatosporales</taxon>
        <taxon>Streptomycetaceae</taxon>
        <taxon>Streptomyces</taxon>
    </lineage>
</organism>
<dbReference type="Pfam" id="PF03816">
    <property type="entry name" value="LytR_cpsA_psr"/>
    <property type="match status" value="1"/>
</dbReference>
<comment type="caution">
    <text evidence="6">The sequence shown here is derived from an EMBL/GenBank/DDBJ whole genome shotgun (WGS) entry which is preliminary data.</text>
</comment>
<feature type="region of interest" description="Disordered" evidence="2">
    <location>
        <begin position="319"/>
        <end position="341"/>
    </location>
</feature>